<feature type="disulfide bond" evidence="27">
    <location>
        <begin position="60"/>
        <end position="84"/>
    </location>
</feature>
<keyword evidence="22 28" id="KW-0464">Manganese</keyword>
<evidence type="ECO:0000256" key="16">
    <source>
        <dbReference type="ARBA" id="ARBA00022842"/>
    </source>
</evidence>
<evidence type="ECO:0000256" key="5">
    <source>
        <dbReference type="ARBA" id="ARBA00022553"/>
    </source>
</evidence>
<dbReference type="Ensembl" id="ENSMMOT00000003949.1">
    <property type="protein sequence ID" value="ENSMMOP00000003879.1"/>
    <property type="gene ID" value="ENSMMOG00000003109.1"/>
</dbReference>
<dbReference type="Gene3D" id="3.30.200.20">
    <property type="entry name" value="Phosphorylase Kinase, domain 1"/>
    <property type="match status" value="1"/>
</dbReference>
<evidence type="ECO:0000256" key="25">
    <source>
        <dbReference type="PIRSR" id="PIRSR037393-1"/>
    </source>
</evidence>
<dbReference type="Pfam" id="PF00069">
    <property type="entry name" value="Pkinase"/>
    <property type="match status" value="1"/>
</dbReference>
<feature type="active site" description="Proton acceptor" evidence="25">
    <location>
        <position position="336"/>
    </location>
</feature>
<comment type="catalytic activity">
    <reaction evidence="23">
        <text>L-seryl-[receptor-protein] + ATP = O-phospho-L-seryl-[receptor-protein] + ADP + H(+)</text>
        <dbReference type="Rhea" id="RHEA:18673"/>
        <dbReference type="Rhea" id="RHEA-COMP:11022"/>
        <dbReference type="Rhea" id="RHEA-COMP:11023"/>
        <dbReference type="ChEBI" id="CHEBI:15378"/>
        <dbReference type="ChEBI" id="CHEBI:29999"/>
        <dbReference type="ChEBI" id="CHEBI:30616"/>
        <dbReference type="ChEBI" id="CHEBI:83421"/>
        <dbReference type="ChEBI" id="CHEBI:456216"/>
        <dbReference type="EC" id="2.7.11.30"/>
    </reaction>
</comment>
<feature type="disulfide bond" evidence="27">
    <location>
        <begin position="44"/>
        <end position="50"/>
    </location>
</feature>
<keyword evidence="21" id="KW-0325">Glycoprotein</keyword>
<keyword evidence="5" id="KW-0597">Phosphoprotein</keyword>
<dbReference type="GO" id="GO:0043235">
    <property type="term" value="C:receptor complex"/>
    <property type="evidence" value="ECO:0007669"/>
    <property type="project" value="InterPro"/>
</dbReference>
<dbReference type="InterPro" id="IPR017194">
    <property type="entry name" value="Transform_growth_fac-b_typ-2"/>
</dbReference>
<evidence type="ECO:0000256" key="7">
    <source>
        <dbReference type="ARBA" id="ARBA00022679"/>
    </source>
</evidence>
<feature type="region of interest" description="Disordered" evidence="29">
    <location>
        <begin position="501"/>
        <end position="547"/>
    </location>
</feature>
<dbReference type="Gene3D" id="2.10.60.10">
    <property type="entry name" value="CD59"/>
    <property type="match status" value="1"/>
</dbReference>
<evidence type="ECO:0000256" key="22">
    <source>
        <dbReference type="ARBA" id="ARBA00023211"/>
    </source>
</evidence>
<keyword evidence="17 28" id="KW-1133">Transmembrane helix</keyword>
<dbReference type="GO" id="GO:0006915">
    <property type="term" value="P:apoptotic process"/>
    <property type="evidence" value="ECO:0007669"/>
    <property type="project" value="UniProtKB-KW"/>
</dbReference>
<dbReference type="GO" id="GO:0005886">
    <property type="term" value="C:plasma membrane"/>
    <property type="evidence" value="ECO:0007669"/>
    <property type="project" value="UniProtKB-SubCell"/>
</dbReference>
<organism evidence="31 32">
    <name type="scientific">Mola mola</name>
    <name type="common">Ocean sunfish</name>
    <name type="synonym">Tetraodon mola</name>
    <dbReference type="NCBI Taxonomy" id="94237"/>
    <lineage>
        <taxon>Eukaryota</taxon>
        <taxon>Metazoa</taxon>
        <taxon>Chordata</taxon>
        <taxon>Craniata</taxon>
        <taxon>Vertebrata</taxon>
        <taxon>Euteleostomi</taxon>
        <taxon>Actinopterygii</taxon>
        <taxon>Neopterygii</taxon>
        <taxon>Teleostei</taxon>
        <taxon>Neoteleostei</taxon>
        <taxon>Acanthomorphata</taxon>
        <taxon>Eupercaria</taxon>
        <taxon>Tetraodontiformes</taxon>
        <taxon>Molidae</taxon>
        <taxon>Mola</taxon>
    </lineage>
</organism>
<proteinExistence type="inferred from homology"/>
<dbReference type="InterPro" id="IPR015013">
    <property type="entry name" value="Transforming_GF_b_rcpt_2_ecto"/>
</dbReference>
<evidence type="ECO:0000256" key="13">
    <source>
        <dbReference type="ARBA" id="ARBA00022777"/>
    </source>
</evidence>
<reference evidence="31" key="2">
    <citation type="submission" date="2025-09" db="UniProtKB">
        <authorList>
            <consortium name="Ensembl"/>
        </authorList>
    </citation>
    <scope>IDENTIFICATION</scope>
</reference>
<feature type="domain" description="Protein kinase" evidence="30">
    <location>
        <begin position="159"/>
        <end position="502"/>
    </location>
</feature>
<keyword evidence="15 26" id="KW-0067">ATP-binding</keyword>
<dbReference type="CDD" id="cd23538">
    <property type="entry name" value="TFP_LU_ECD_TGFR2"/>
    <property type="match status" value="1"/>
</dbReference>
<evidence type="ECO:0000256" key="9">
    <source>
        <dbReference type="ARBA" id="ARBA00022703"/>
    </source>
</evidence>
<feature type="disulfide bond" evidence="27">
    <location>
        <begin position="37"/>
        <end position="54"/>
    </location>
</feature>
<evidence type="ECO:0000256" key="29">
    <source>
        <dbReference type="SAM" id="MobiDB-lite"/>
    </source>
</evidence>
<dbReference type="SMART" id="SM00220">
    <property type="entry name" value="S_TKc"/>
    <property type="match status" value="1"/>
</dbReference>
<keyword evidence="19 27" id="KW-1015">Disulfide bond</keyword>
<dbReference type="GO" id="GO:0005524">
    <property type="term" value="F:ATP binding"/>
    <property type="evidence" value="ECO:0007669"/>
    <property type="project" value="UniProtKB-UniRule"/>
</dbReference>
<evidence type="ECO:0000256" key="3">
    <source>
        <dbReference type="ARBA" id="ARBA00022475"/>
    </source>
</evidence>
<keyword evidence="32" id="KW-1185">Reference proteome</keyword>
<dbReference type="GO" id="GO:0005026">
    <property type="term" value="F:transforming growth factor beta receptor activity, type II"/>
    <property type="evidence" value="ECO:0007669"/>
    <property type="project" value="InterPro"/>
</dbReference>
<reference evidence="31" key="1">
    <citation type="submission" date="2025-08" db="UniProtKB">
        <authorList>
            <consortium name="Ensembl"/>
        </authorList>
    </citation>
    <scope>IDENTIFICATION</scope>
</reference>
<evidence type="ECO:0000256" key="28">
    <source>
        <dbReference type="RuleBase" id="RU361271"/>
    </source>
</evidence>
<dbReference type="InterPro" id="IPR000719">
    <property type="entry name" value="Prot_kinase_dom"/>
</dbReference>
<dbReference type="GO" id="GO:0046872">
    <property type="term" value="F:metal ion binding"/>
    <property type="evidence" value="ECO:0007669"/>
    <property type="project" value="UniProtKB-KW"/>
</dbReference>
<dbReference type="PROSITE" id="PS50011">
    <property type="entry name" value="PROTEIN_KINASE_DOM"/>
    <property type="match status" value="1"/>
</dbReference>
<feature type="disulfide bond" evidence="27">
    <location>
        <begin position="121"/>
        <end position="127"/>
    </location>
</feature>
<evidence type="ECO:0000256" key="24">
    <source>
        <dbReference type="ARBA" id="ARBA00048773"/>
    </source>
</evidence>
<dbReference type="InterPro" id="IPR008271">
    <property type="entry name" value="Ser/Thr_kinase_AS"/>
</dbReference>
<dbReference type="InterPro" id="IPR011009">
    <property type="entry name" value="Kinase-like_dom_sf"/>
</dbReference>
<feature type="disulfide bond" evidence="27">
    <location>
        <begin position="104"/>
        <end position="119"/>
    </location>
</feature>
<dbReference type="Gene3D" id="1.10.510.10">
    <property type="entry name" value="Transferase(Phosphotransferase) domain 1"/>
    <property type="match status" value="1"/>
</dbReference>
<evidence type="ECO:0000256" key="15">
    <source>
        <dbReference type="ARBA" id="ARBA00022840"/>
    </source>
</evidence>
<protein>
    <recommendedName>
        <fullName evidence="28">Serine/threonine-protein kinase receptor</fullName>
        <ecNumber evidence="28">2.7.11.30</ecNumber>
    </recommendedName>
</protein>
<keyword evidence="10 28" id="KW-0479">Metal-binding</keyword>
<feature type="disulfide bond" evidence="27">
    <location>
        <begin position="34"/>
        <end position="67"/>
    </location>
</feature>
<keyword evidence="12 26" id="KW-0547">Nucleotide-binding</keyword>
<evidence type="ECO:0000256" key="17">
    <source>
        <dbReference type="ARBA" id="ARBA00022989"/>
    </source>
</evidence>
<dbReference type="AlphaFoldDB" id="A0A3Q3W5S6"/>
<evidence type="ECO:0000256" key="20">
    <source>
        <dbReference type="ARBA" id="ARBA00023170"/>
    </source>
</evidence>
<dbReference type="STRING" id="94237.ENSMMOP00000003879"/>
<dbReference type="GO" id="GO:0071363">
    <property type="term" value="P:cellular response to growth factor stimulus"/>
    <property type="evidence" value="ECO:0007669"/>
    <property type="project" value="TreeGrafter"/>
</dbReference>
<dbReference type="PROSITE" id="PS00108">
    <property type="entry name" value="PROTEIN_KINASE_ST"/>
    <property type="match status" value="1"/>
</dbReference>
<keyword evidence="16 28" id="KW-0460">Magnesium</keyword>
<evidence type="ECO:0000256" key="8">
    <source>
        <dbReference type="ARBA" id="ARBA00022692"/>
    </source>
</evidence>
<evidence type="ECO:0000256" key="27">
    <source>
        <dbReference type="PIRSR" id="PIRSR037393-3"/>
    </source>
</evidence>
<keyword evidence="18 28" id="KW-0472">Membrane</keyword>
<evidence type="ECO:0000256" key="12">
    <source>
        <dbReference type="ARBA" id="ARBA00022741"/>
    </source>
</evidence>
<evidence type="ECO:0000313" key="32">
    <source>
        <dbReference type="Proteomes" id="UP000261620"/>
    </source>
</evidence>
<feature type="binding site" evidence="26">
    <location>
        <begin position="237"/>
        <end position="245"/>
    </location>
    <ligand>
        <name>ATP</name>
        <dbReference type="ChEBI" id="CHEBI:30616"/>
    </ligand>
</feature>
<sequence>MAFSVKYWQNETKLMLNCVCSAGLPFQFTMTEVCKFCDLEVSSCSGTGTCMSNCSRTAICADPSEVCVAIWRNNETGFSIETLCHDPSKSLYGIMLDDYNSSACVMKEKNTTSGMAHFCSCTGKDECNDKLLLSPSEYMKLSYDPLVSVILVSLLPLLVMAIVVVGMFYWYRTYRQRIVSQEWESSIKKRKPKAGGLDCSDACAIMMDDDRSDSSSTHANNLNHNTEPLPIELDQMVGKGRFAQVYKNEKDIFSNTDLRHENILHFLTAEERKVERQYWLITAFHSRGNLQEHLTRNVISWEELKVLGSSLARSVAHLHSDRLPCGRPKVAIVHRDLKSSNILVKNDLTCCLCDFGLGLHLHSSLSVDELANSGQVGTARYMAPEVLEARLNLENIESFKQTDIYSMALVLWEMTSRCEAIGEVKDYEPAYGSKVREHPCVESMKDNVLRDRGRPEIPDTWLRHQGVAMMCATIMECWDHDPEARLTAHCVAERISDMHDEMDKLSSRSSSAEKIPTEDPSLKKTQNPPQGGRVENFLFKHKANDNY</sequence>
<evidence type="ECO:0000256" key="18">
    <source>
        <dbReference type="ARBA" id="ARBA00023136"/>
    </source>
</evidence>
<keyword evidence="6" id="KW-0341">Growth regulation</keyword>
<comment type="catalytic activity">
    <reaction evidence="24 28">
        <text>L-threonyl-[receptor-protein] + ATP = O-phospho-L-threonyl-[receptor-protein] + ADP + H(+)</text>
        <dbReference type="Rhea" id="RHEA:44880"/>
        <dbReference type="Rhea" id="RHEA-COMP:11024"/>
        <dbReference type="Rhea" id="RHEA-COMP:11025"/>
        <dbReference type="ChEBI" id="CHEBI:15378"/>
        <dbReference type="ChEBI" id="CHEBI:30013"/>
        <dbReference type="ChEBI" id="CHEBI:30616"/>
        <dbReference type="ChEBI" id="CHEBI:61977"/>
        <dbReference type="ChEBI" id="CHEBI:456216"/>
        <dbReference type="EC" id="2.7.11.30"/>
    </reaction>
</comment>
<keyword evidence="20 28" id="KW-0675">Receptor</keyword>
<dbReference type="PIRSF" id="PIRSF037393">
    <property type="entry name" value="TGFRII"/>
    <property type="match status" value="1"/>
</dbReference>
<comment type="cofactor">
    <cofactor evidence="28">
        <name>Mg(2+)</name>
        <dbReference type="ChEBI" id="CHEBI:18420"/>
    </cofactor>
    <cofactor evidence="28">
        <name>Mn(2+)</name>
        <dbReference type="ChEBI" id="CHEBI:29035"/>
    </cofactor>
</comment>
<evidence type="ECO:0000256" key="26">
    <source>
        <dbReference type="PIRSR" id="PIRSR037393-2"/>
    </source>
</evidence>
<keyword evidence="9" id="KW-0053">Apoptosis</keyword>
<dbReference type="PANTHER" id="PTHR23255:SF55">
    <property type="entry name" value="TGF-BETA RECEPTOR TYPE-2"/>
    <property type="match status" value="1"/>
</dbReference>
<keyword evidence="13 28" id="KW-0418">Kinase</keyword>
<dbReference type="Proteomes" id="UP000261620">
    <property type="component" value="Unplaced"/>
</dbReference>
<accession>A0A3Q3W5S6</accession>
<evidence type="ECO:0000256" key="6">
    <source>
        <dbReference type="ARBA" id="ARBA00022604"/>
    </source>
</evidence>
<dbReference type="EC" id="2.7.11.30" evidence="28"/>
<keyword evidence="8 28" id="KW-0812">Transmembrane</keyword>
<evidence type="ECO:0000256" key="10">
    <source>
        <dbReference type="ARBA" id="ARBA00022723"/>
    </source>
</evidence>
<evidence type="ECO:0000256" key="21">
    <source>
        <dbReference type="ARBA" id="ARBA00023180"/>
    </source>
</evidence>
<dbReference type="FunFam" id="1.10.510.10:FF:000260">
    <property type="entry name" value="TGF-beta receptor type-2"/>
    <property type="match status" value="1"/>
</dbReference>
<dbReference type="InterPro" id="IPR000333">
    <property type="entry name" value="TGFB_receptor"/>
</dbReference>
<evidence type="ECO:0000256" key="4">
    <source>
        <dbReference type="ARBA" id="ARBA00022527"/>
    </source>
</evidence>
<dbReference type="InterPro" id="IPR045860">
    <property type="entry name" value="Snake_toxin-like_sf"/>
</dbReference>
<comment type="subcellular location">
    <subcellularLocation>
        <location evidence="1">Cell membrane</location>
        <topology evidence="1">Single-pass type I membrane protein</topology>
    </subcellularLocation>
    <subcellularLocation>
        <location evidence="28">Membrane</location>
        <topology evidence="28">Single-pass type I membrane protein</topology>
    </subcellularLocation>
</comment>
<keyword evidence="3" id="KW-1003">Cell membrane</keyword>
<evidence type="ECO:0000256" key="23">
    <source>
        <dbReference type="ARBA" id="ARBA00047681"/>
    </source>
</evidence>
<evidence type="ECO:0000256" key="2">
    <source>
        <dbReference type="ARBA" id="ARBA00009605"/>
    </source>
</evidence>
<evidence type="ECO:0000256" key="11">
    <source>
        <dbReference type="ARBA" id="ARBA00022729"/>
    </source>
</evidence>
<dbReference type="Pfam" id="PF08917">
    <property type="entry name" value="ecTbetaR2"/>
    <property type="match status" value="1"/>
</dbReference>
<dbReference type="GO" id="GO:0030154">
    <property type="term" value="P:cell differentiation"/>
    <property type="evidence" value="ECO:0007669"/>
    <property type="project" value="UniProtKB-KW"/>
</dbReference>
<keyword evidence="14" id="KW-0221">Differentiation</keyword>
<dbReference type="SUPFAM" id="SSF56112">
    <property type="entry name" value="Protein kinase-like (PK-like)"/>
    <property type="match status" value="1"/>
</dbReference>
<evidence type="ECO:0000256" key="14">
    <source>
        <dbReference type="ARBA" id="ARBA00022782"/>
    </source>
</evidence>
<dbReference type="OMA" id="HGPQCCS"/>
<feature type="transmembrane region" description="Helical" evidence="28">
    <location>
        <begin position="146"/>
        <end position="171"/>
    </location>
</feature>
<name>A0A3Q3W5S6_MOLML</name>
<evidence type="ECO:0000256" key="1">
    <source>
        <dbReference type="ARBA" id="ARBA00004251"/>
    </source>
</evidence>
<keyword evidence="4 28" id="KW-0723">Serine/threonine-protein kinase</keyword>
<keyword evidence="7 28" id="KW-0808">Transferase</keyword>
<dbReference type="PRINTS" id="PR00653">
    <property type="entry name" value="ACTIVIN2R"/>
</dbReference>
<dbReference type="GO" id="GO:0007507">
    <property type="term" value="P:heart development"/>
    <property type="evidence" value="ECO:0007669"/>
    <property type="project" value="TreeGrafter"/>
</dbReference>
<evidence type="ECO:0000256" key="19">
    <source>
        <dbReference type="ARBA" id="ARBA00023157"/>
    </source>
</evidence>
<dbReference type="SUPFAM" id="SSF57302">
    <property type="entry name" value="Snake toxin-like"/>
    <property type="match status" value="1"/>
</dbReference>
<dbReference type="PANTHER" id="PTHR23255">
    <property type="entry name" value="TRANSFORMING GROWTH FACTOR-BETA RECEPTOR TYPE I AND II"/>
    <property type="match status" value="1"/>
</dbReference>
<evidence type="ECO:0000313" key="31">
    <source>
        <dbReference type="Ensembl" id="ENSMMOP00000003879.1"/>
    </source>
</evidence>
<comment type="similarity">
    <text evidence="2 28">Belongs to the protein kinase superfamily. TKL Ser/Thr protein kinase family. TGFB receptor subfamily.</text>
</comment>
<evidence type="ECO:0000259" key="30">
    <source>
        <dbReference type="PROSITE" id="PS50011"/>
    </source>
</evidence>
<keyword evidence="11" id="KW-0732">Signal</keyword>